<dbReference type="Proteomes" id="UP000823775">
    <property type="component" value="Unassembled WGS sequence"/>
</dbReference>
<evidence type="ECO:0000313" key="2">
    <source>
        <dbReference type="Proteomes" id="UP000823775"/>
    </source>
</evidence>
<sequence length="89" mass="9806">MSTKMMEVTRKTMPRRKGMDEPIALDQACFRSVVVYTLMVSCFLSYISCDLGCGAERHRLRLVLLVGCQGFARSSKAPGAGHVSSNFEA</sequence>
<protein>
    <submittedName>
        <fullName evidence="1">Uncharacterized protein</fullName>
    </submittedName>
</protein>
<gene>
    <name evidence="1" type="ORF">HAX54_049228</name>
</gene>
<evidence type="ECO:0000313" key="1">
    <source>
        <dbReference type="EMBL" id="MCD7449114.1"/>
    </source>
</evidence>
<accession>A0ABS8RR47</accession>
<name>A0ABS8RR47_DATST</name>
<reference evidence="1 2" key="1">
    <citation type="journal article" date="2021" name="BMC Genomics">
        <title>Datura genome reveals duplications of psychoactive alkaloid biosynthetic genes and high mutation rate following tissue culture.</title>
        <authorList>
            <person name="Rajewski A."/>
            <person name="Carter-House D."/>
            <person name="Stajich J."/>
            <person name="Litt A."/>
        </authorList>
    </citation>
    <scope>NUCLEOTIDE SEQUENCE [LARGE SCALE GENOMIC DNA]</scope>
    <source>
        <strain evidence="1">AR-01</strain>
    </source>
</reference>
<organism evidence="1 2">
    <name type="scientific">Datura stramonium</name>
    <name type="common">Jimsonweed</name>
    <name type="synonym">Common thornapple</name>
    <dbReference type="NCBI Taxonomy" id="4076"/>
    <lineage>
        <taxon>Eukaryota</taxon>
        <taxon>Viridiplantae</taxon>
        <taxon>Streptophyta</taxon>
        <taxon>Embryophyta</taxon>
        <taxon>Tracheophyta</taxon>
        <taxon>Spermatophyta</taxon>
        <taxon>Magnoliopsida</taxon>
        <taxon>eudicotyledons</taxon>
        <taxon>Gunneridae</taxon>
        <taxon>Pentapetalae</taxon>
        <taxon>asterids</taxon>
        <taxon>lamiids</taxon>
        <taxon>Solanales</taxon>
        <taxon>Solanaceae</taxon>
        <taxon>Solanoideae</taxon>
        <taxon>Datureae</taxon>
        <taxon>Datura</taxon>
    </lineage>
</organism>
<comment type="caution">
    <text evidence="1">The sequence shown here is derived from an EMBL/GenBank/DDBJ whole genome shotgun (WGS) entry which is preliminary data.</text>
</comment>
<keyword evidence="2" id="KW-1185">Reference proteome</keyword>
<dbReference type="EMBL" id="JACEIK010000083">
    <property type="protein sequence ID" value="MCD7449114.1"/>
    <property type="molecule type" value="Genomic_DNA"/>
</dbReference>
<proteinExistence type="predicted"/>